<dbReference type="InterPro" id="IPR002937">
    <property type="entry name" value="Amino_oxidase"/>
</dbReference>
<keyword evidence="2" id="KW-0560">Oxidoreductase</keyword>
<dbReference type="PRINTS" id="PR00419">
    <property type="entry name" value="ADXRDTASE"/>
</dbReference>
<name>A0A517YGF8_9BACT</name>
<sequence length="359" mass="39220">MFQKSIILVGIVKWISIRPTFGNSEVNNNRSVGIIGAGIAGLACAHTLRSSGVQVKVLEKSRSVGGRVATRRIDSGVTFDHGAQHFTVRDPAFRSQVKRWCEAGTAKLWLGRIVALKQGIVTDLHEPTERYVGVPGMNAIAKSLATGLDVHTNVTAQSIRRSDGAWQVQDTLGIQYGPFDLLISTAPPLQTAKLFGDKSAAIESSLSKVTMDPCWAVLLQMCERLETPFDAAFIHDSPLSWIARNSSKPERHAADCWVLHASPKWSRDHLEESVETIAKTLEAEFWQAIAQAPQPLEFVIAHRWRYALPQEPLPQRFLLDGDLKLGACGDWCGGPRVEGAFLSGLALAAAVLEMNEIPG</sequence>
<dbReference type="Gene3D" id="3.50.50.60">
    <property type="entry name" value="FAD/NAD(P)-binding domain"/>
    <property type="match status" value="1"/>
</dbReference>
<organism evidence="2 3">
    <name type="scientific">Anatilimnocola aggregata</name>
    <dbReference type="NCBI Taxonomy" id="2528021"/>
    <lineage>
        <taxon>Bacteria</taxon>
        <taxon>Pseudomonadati</taxon>
        <taxon>Planctomycetota</taxon>
        <taxon>Planctomycetia</taxon>
        <taxon>Pirellulales</taxon>
        <taxon>Pirellulaceae</taxon>
        <taxon>Anatilimnocola</taxon>
    </lineage>
</organism>
<keyword evidence="3" id="KW-1185">Reference proteome</keyword>
<dbReference type="Pfam" id="PF01593">
    <property type="entry name" value="Amino_oxidase"/>
    <property type="match status" value="1"/>
</dbReference>
<reference evidence="2 3" key="1">
    <citation type="submission" date="2019-02" db="EMBL/GenBank/DDBJ databases">
        <title>Deep-cultivation of Planctomycetes and their phenomic and genomic characterization uncovers novel biology.</title>
        <authorList>
            <person name="Wiegand S."/>
            <person name="Jogler M."/>
            <person name="Boedeker C."/>
            <person name="Pinto D."/>
            <person name="Vollmers J."/>
            <person name="Rivas-Marin E."/>
            <person name="Kohn T."/>
            <person name="Peeters S.H."/>
            <person name="Heuer A."/>
            <person name="Rast P."/>
            <person name="Oberbeckmann S."/>
            <person name="Bunk B."/>
            <person name="Jeske O."/>
            <person name="Meyerdierks A."/>
            <person name="Storesund J.E."/>
            <person name="Kallscheuer N."/>
            <person name="Luecker S."/>
            <person name="Lage O.M."/>
            <person name="Pohl T."/>
            <person name="Merkel B.J."/>
            <person name="Hornburger P."/>
            <person name="Mueller R.-W."/>
            <person name="Bruemmer F."/>
            <person name="Labrenz M."/>
            <person name="Spormann A.M."/>
            <person name="Op den Camp H."/>
            <person name="Overmann J."/>
            <person name="Amann R."/>
            <person name="Jetten M.S.M."/>
            <person name="Mascher T."/>
            <person name="Medema M.H."/>
            <person name="Devos D.P."/>
            <person name="Kaster A.-K."/>
            <person name="Ovreas L."/>
            <person name="Rohde M."/>
            <person name="Galperin M.Y."/>
            <person name="Jogler C."/>
        </authorList>
    </citation>
    <scope>NUCLEOTIDE SEQUENCE [LARGE SCALE GENOMIC DNA]</scope>
    <source>
        <strain evidence="2 3">ETA_A8</strain>
    </source>
</reference>
<dbReference type="EMBL" id="CP036274">
    <property type="protein sequence ID" value="QDU29315.1"/>
    <property type="molecule type" value="Genomic_DNA"/>
</dbReference>
<dbReference type="OrthoDB" id="5792777at2"/>
<dbReference type="InterPro" id="IPR036188">
    <property type="entry name" value="FAD/NAD-bd_sf"/>
</dbReference>
<protein>
    <submittedName>
        <fullName evidence="2">Protoporphyrinogen oxidase</fullName>
        <ecNumber evidence="2">1.3.3.4</ecNumber>
    </submittedName>
</protein>
<dbReference type="SUPFAM" id="SSF51905">
    <property type="entry name" value="FAD/NAD(P)-binding domain"/>
    <property type="match status" value="1"/>
</dbReference>
<evidence type="ECO:0000313" key="2">
    <source>
        <dbReference type="EMBL" id="QDU29315.1"/>
    </source>
</evidence>
<dbReference type="PANTHER" id="PTHR16128:SF5">
    <property type="entry name" value="FAD_NAD(P)-BINDING OXIDOREDUCTASE FAMILY PROTEIN"/>
    <property type="match status" value="1"/>
</dbReference>
<evidence type="ECO:0000259" key="1">
    <source>
        <dbReference type="Pfam" id="PF01593"/>
    </source>
</evidence>
<feature type="domain" description="Amine oxidase" evidence="1">
    <location>
        <begin position="132"/>
        <end position="352"/>
    </location>
</feature>
<dbReference type="GO" id="GO:0004729">
    <property type="term" value="F:oxygen-dependent protoporphyrinogen oxidase activity"/>
    <property type="evidence" value="ECO:0007669"/>
    <property type="project" value="UniProtKB-EC"/>
</dbReference>
<dbReference type="Proteomes" id="UP000315017">
    <property type="component" value="Chromosome"/>
</dbReference>
<gene>
    <name evidence="2" type="primary">hemY_2</name>
    <name evidence="2" type="ORF">ETAA8_44230</name>
</gene>
<dbReference type="RefSeq" id="WP_145092953.1">
    <property type="nucleotide sequence ID" value="NZ_CP036274.1"/>
</dbReference>
<dbReference type="Gene3D" id="3.90.660.10">
    <property type="match status" value="1"/>
</dbReference>
<dbReference type="KEGG" id="aagg:ETAA8_44230"/>
<dbReference type="AlphaFoldDB" id="A0A517YGF8"/>
<proteinExistence type="predicted"/>
<dbReference type="EC" id="1.3.3.4" evidence="2"/>
<evidence type="ECO:0000313" key="3">
    <source>
        <dbReference type="Proteomes" id="UP000315017"/>
    </source>
</evidence>
<dbReference type="Pfam" id="PF13450">
    <property type="entry name" value="NAD_binding_8"/>
    <property type="match status" value="1"/>
</dbReference>
<dbReference type="PANTHER" id="PTHR16128">
    <property type="entry name" value="FAD/NAD(P)-BINDING OXIDOREDUCTASE FAMILY PROTEIN"/>
    <property type="match status" value="1"/>
</dbReference>
<accession>A0A517YGF8</accession>